<dbReference type="Gene3D" id="3.40.50.150">
    <property type="entry name" value="Vaccinia Virus protein VP39"/>
    <property type="match status" value="1"/>
</dbReference>
<dbReference type="OrthoDB" id="411785at2759"/>
<evidence type="ECO:0000256" key="3">
    <source>
        <dbReference type="ARBA" id="ARBA00022679"/>
    </source>
</evidence>
<accession>A0A2K3DMM5</accession>
<dbReference type="Gramene" id="PNW81785">
    <property type="protein sequence ID" value="PNW81785"/>
    <property type="gene ID" value="CHLRE_06g260150v5"/>
</dbReference>
<evidence type="ECO:0000313" key="5">
    <source>
        <dbReference type="Proteomes" id="UP000006906"/>
    </source>
</evidence>
<keyword evidence="2" id="KW-0489">Methyltransferase</keyword>
<gene>
    <name evidence="4" type="ORF">CHLRE_06g260150v5</name>
</gene>
<sequence length="283" mass="30544">MAFATAEHWEESTASEADHRDWLCSYSTLRKIVLDLLNHWPPPLPNILLVGTGISTFAEDLYDSGFKYITVLDFAASAAEVHRQRAARPARTGLRVVQRSVDEAEWPELDGTPDGGREFGIVLDKGVMDCLLTARDGIDRAGAAVANVFSRMTTPGVWISVSHSPPGQRRDMYCITAASAAGLSPVYWHEFKVKRVRLPALEYAATSTLPGPEQVEDMPEAGFKLLATPDGTDPQPPGVAGRTAAAGVGGTAAHGAAQGRAQQGEADELDFQEDVAYIYMMTK</sequence>
<evidence type="ECO:0000256" key="1">
    <source>
        <dbReference type="ARBA" id="ARBA00008361"/>
    </source>
</evidence>
<dbReference type="EMBL" id="CM008967">
    <property type="protein sequence ID" value="PNW81785.1"/>
    <property type="molecule type" value="Genomic_DNA"/>
</dbReference>
<keyword evidence="5" id="KW-1185">Reference proteome</keyword>
<dbReference type="KEGG" id="cre:CHLRE_06g260150v5"/>
<dbReference type="SUPFAM" id="SSF53335">
    <property type="entry name" value="S-adenosyl-L-methionine-dependent methyltransferases"/>
    <property type="match status" value="1"/>
</dbReference>
<organism evidence="4 5">
    <name type="scientific">Chlamydomonas reinhardtii</name>
    <name type="common">Chlamydomonas smithii</name>
    <dbReference type="NCBI Taxonomy" id="3055"/>
    <lineage>
        <taxon>Eukaryota</taxon>
        <taxon>Viridiplantae</taxon>
        <taxon>Chlorophyta</taxon>
        <taxon>core chlorophytes</taxon>
        <taxon>Chlorophyceae</taxon>
        <taxon>CS clade</taxon>
        <taxon>Chlamydomonadales</taxon>
        <taxon>Chlamydomonadaceae</taxon>
        <taxon>Chlamydomonas</taxon>
    </lineage>
</organism>
<dbReference type="RefSeq" id="XP_042923486.1">
    <property type="nucleotide sequence ID" value="XM_043062780.1"/>
</dbReference>
<dbReference type="GeneID" id="66053601"/>
<dbReference type="InterPro" id="IPR029063">
    <property type="entry name" value="SAM-dependent_MTases_sf"/>
</dbReference>
<dbReference type="GO" id="GO:0032259">
    <property type="term" value="P:methylation"/>
    <property type="evidence" value="ECO:0007669"/>
    <property type="project" value="UniProtKB-KW"/>
</dbReference>
<evidence type="ECO:0000256" key="2">
    <source>
        <dbReference type="ARBA" id="ARBA00022603"/>
    </source>
</evidence>
<dbReference type="InParanoid" id="A0A2K3DMM5"/>
<dbReference type="InterPro" id="IPR051419">
    <property type="entry name" value="Lys/N-term_MeTrsfase_sf"/>
</dbReference>
<dbReference type="Proteomes" id="UP000006906">
    <property type="component" value="Chromosome 6"/>
</dbReference>
<protein>
    <recommendedName>
        <fullName evidence="6">Methyltransferase type 11 domain-containing protein</fullName>
    </recommendedName>
</protein>
<reference evidence="4 5" key="1">
    <citation type="journal article" date="2007" name="Science">
        <title>The Chlamydomonas genome reveals the evolution of key animal and plant functions.</title>
        <authorList>
            <person name="Merchant S.S."/>
            <person name="Prochnik S.E."/>
            <person name="Vallon O."/>
            <person name="Harris E.H."/>
            <person name="Karpowicz S.J."/>
            <person name="Witman G.B."/>
            <person name="Terry A."/>
            <person name="Salamov A."/>
            <person name="Fritz-Laylin L.K."/>
            <person name="Marechal-Drouard L."/>
            <person name="Marshall W.F."/>
            <person name="Qu L.H."/>
            <person name="Nelson D.R."/>
            <person name="Sanderfoot A.A."/>
            <person name="Spalding M.H."/>
            <person name="Kapitonov V.V."/>
            <person name="Ren Q."/>
            <person name="Ferris P."/>
            <person name="Lindquist E."/>
            <person name="Shapiro H."/>
            <person name="Lucas S.M."/>
            <person name="Grimwood J."/>
            <person name="Schmutz J."/>
            <person name="Cardol P."/>
            <person name="Cerutti H."/>
            <person name="Chanfreau G."/>
            <person name="Chen C.L."/>
            <person name="Cognat V."/>
            <person name="Croft M.T."/>
            <person name="Dent R."/>
            <person name="Dutcher S."/>
            <person name="Fernandez E."/>
            <person name="Fukuzawa H."/>
            <person name="Gonzalez-Ballester D."/>
            <person name="Gonzalez-Halphen D."/>
            <person name="Hallmann A."/>
            <person name="Hanikenne M."/>
            <person name="Hippler M."/>
            <person name="Inwood W."/>
            <person name="Jabbari K."/>
            <person name="Kalanon M."/>
            <person name="Kuras R."/>
            <person name="Lefebvre P.A."/>
            <person name="Lemaire S.D."/>
            <person name="Lobanov A.V."/>
            <person name="Lohr M."/>
            <person name="Manuell A."/>
            <person name="Meier I."/>
            <person name="Mets L."/>
            <person name="Mittag M."/>
            <person name="Mittelmeier T."/>
            <person name="Moroney J.V."/>
            <person name="Moseley J."/>
            <person name="Napoli C."/>
            <person name="Nedelcu A.M."/>
            <person name="Niyogi K."/>
            <person name="Novoselov S.V."/>
            <person name="Paulsen I.T."/>
            <person name="Pazour G."/>
            <person name="Purton S."/>
            <person name="Ral J.P."/>
            <person name="Riano-Pachon D.M."/>
            <person name="Riekhof W."/>
            <person name="Rymarquis L."/>
            <person name="Schroda M."/>
            <person name="Stern D."/>
            <person name="Umen J."/>
            <person name="Willows R."/>
            <person name="Wilson N."/>
            <person name="Zimmer S.L."/>
            <person name="Allmer J."/>
            <person name="Balk J."/>
            <person name="Bisova K."/>
            <person name="Chen C.J."/>
            <person name="Elias M."/>
            <person name="Gendler K."/>
            <person name="Hauser C."/>
            <person name="Lamb M.R."/>
            <person name="Ledford H."/>
            <person name="Long J.C."/>
            <person name="Minagawa J."/>
            <person name="Page M.D."/>
            <person name="Pan J."/>
            <person name="Pootakham W."/>
            <person name="Roje S."/>
            <person name="Rose A."/>
            <person name="Stahlberg E."/>
            <person name="Terauchi A.M."/>
            <person name="Yang P."/>
            <person name="Ball S."/>
            <person name="Bowler C."/>
            <person name="Dieckmann C.L."/>
            <person name="Gladyshev V.N."/>
            <person name="Green P."/>
            <person name="Jorgensen R."/>
            <person name="Mayfield S."/>
            <person name="Mueller-Roeber B."/>
            <person name="Rajamani S."/>
            <person name="Sayre R.T."/>
            <person name="Brokstein P."/>
            <person name="Dubchak I."/>
            <person name="Goodstein D."/>
            <person name="Hornick L."/>
            <person name="Huang Y.W."/>
            <person name="Jhaveri J."/>
            <person name="Luo Y."/>
            <person name="Martinez D."/>
            <person name="Ngau W.C."/>
            <person name="Otillar B."/>
            <person name="Poliakov A."/>
            <person name="Porter A."/>
            <person name="Szajkowski L."/>
            <person name="Werner G."/>
            <person name="Zhou K."/>
            <person name="Grigoriev I.V."/>
            <person name="Rokhsar D.S."/>
            <person name="Grossman A.R."/>
        </authorList>
    </citation>
    <scope>NUCLEOTIDE SEQUENCE [LARGE SCALE GENOMIC DNA]</scope>
    <source>
        <strain evidence="5">CC-503</strain>
    </source>
</reference>
<dbReference type="AlphaFoldDB" id="A0A2K3DMM5"/>
<evidence type="ECO:0000313" key="4">
    <source>
        <dbReference type="EMBL" id="PNW81785.1"/>
    </source>
</evidence>
<name>A0A2K3DMM5_CHLRE</name>
<dbReference type="PANTHER" id="PTHR12176">
    <property type="entry name" value="SAM-DEPENDENT METHYLTRANSFERASE SUPERFAMILY PROTEIN"/>
    <property type="match status" value="1"/>
</dbReference>
<evidence type="ECO:0008006" key="6">
    <source>
        <dbReference type="Google" id="ProtNLM"/>
    </source>
</evidence>
<proteinExistence type="inferred from homology"/>
<keyword evidence="3" id="KW-0808">Transferase</keyword>
<dbReference type="OMA" id="HYQEANG"/>
<dbReference type="GO" id="GO:0008168">
    <property type="term" value="F:methyltransferase activity"/>
    <property type="evidence" value="ECO:0007669"/>
    <property type="project" value="UniProtKB-KW"/>
</dbReference>
<dbReference type="PANTHER" id="PTHR12176:SF80">
    <property type="entry name" value="EEF1A LYSINE METHYLTRANSFERASE 4"/>
    <property type="match status" value="1"/>
</dbReference>
<comment type="similarity">
    <text evidence="1">Belongs to the methyltransferase superfamily.</text>
</comment>